<dbReference type="EMBL" id="WGGD01000005">
    <property type="protein sequence ID" value="MUN29508.1"/>
    <property type="molecule type" value="Genomic_DNA"/>
</dbReference>
<proteinExistence type="predicted"/>
<protein>
    <submittedName>
        <fullName evidence="5">Winged helix-turn-helix transcriptional regulator</fullName>
    </submittedName>
</protein>
<dbReference type="Gene3D" id="1.10.10.10">
    <property type="entry name" value="Winged helix-like DNA-binding domain superfamily/Winged helix DNA-binding domain"/>
    <property type="match status" value="2"/>
</dbReference>
<dbReference type="RefSeq" id="WP_338116989.1">
    <property type="nucleotide sequence ID" value="NZ_WGGD01000005.1"/>
</dbReference>
<dbReference type="InterPro" id="IPR036388">
    <property type="entry name" value="WH-like_DNA-bd_sf"/>
</dbReference>
<dbReference type="InterPro" id="IPR000485">
    <property type="entry name" value="AsnC-type_HTH_dom"/>
</dbReference>
<dbReference type="PANTHER" id="PTHR43413">
    <property type="entry name" value="TRANSCRIPTIONAL REGULATOR, ASNC FAMILY"/>
    <property type="match status" value="1"/>
</dbReference>
<comment type="caution">
    <text evidence="5">The sequence shown here is derived from an EMBL/GenBank/DDBJ whole genome shotgun (WGS) entry which is preliminary data.</text>
</comment>
<dbReference type="SUPFAM" id="SSF46785">
    <property type="entry name" value="Winged helix' DNA-binding domain"/>
    <property type="match status" value="2"/>
</dbReference>
<keyword evidence="3" id="KW-0804">Transcription</keyword>
<feature type="domain" description="HTH asnC-type" evidence="4">
    <location>
        <begin position="1"/>
        <end position="61"/>
    </location>
</feature>
<dbReference type="PRINTS" id="PR00033">
    <property type="entry name" value="HTHASNC"/>
</dbReference>
<evidence type="ECO:0000313" key="5">
    <source>
        <dbReference type="EMBL" id="MUN29508.1"/>
    </source>
</evidence>
<accession>A0A6A9QP46</accession>
<dbReference type="InterPro" id="IPR011991">
    <property type="entry name" value="ArsR-like_HTH"/>
</dbReference>
<dbReference type="PROSITE" id="PS50956">
    <property type="entry name" value="HTH_ASNC_2"/>
    <property type="match status" value="1"/>
</dbReference>
<sequence length="256" mass="29701">MDLIDKRLIFYLFRDGRASQRSIANELGLTAPSLNYRFKKLEDEGVIKGFKLYLNPNLNFKYQMFVAFKNYDDFSADWISFKLKCLEWLNVYNILGDSLTDLKSKVSEMSSKLGDPAMSYVPLQSMIKLSSLSRKIIDYLMEDPRRPLSEISEILKVNTKTVERHVKYMIYKGIIMVIPLIDIPKADIVMFSMFSKQIDSLDETLQRCKVWKFSDGSAGVTTCVTENMELAKRYIDASRKVDPKADVMIVYDYDFK</sequence>
<keyword evidence="1" id="KW-0805">Transcription regulation</keyword>
<dbReference type="AlphaFoldDB" id="A0A6A9QP46"/>
<evidence type="ECO:0000313" key="6">
    <source>
        <dbReference type="Proteomes" id="UP000470772"/>
    </source>
</evidence>
<dbReference type="InterPro" id="IPR019888">
    <property type="entry name" value="Tscrpt_reg_AsnC-like"/>
</dbReference>
<evidence type="ECO:0000256" key="1">
    <source>
        <dbReference type="ARBA" id="ARBA00023015"/>
    </source>
</evidence>
<dbReference type="InterPro" id="IPR050684">
    <property type="entry name" value="HTH-Siroheme_Decarb"/>
</dbReference>
<evidence type="ECO:0000256" key="2">
    <source>
        <dbReference type="ARBA" id="ARBA00023125"/>
    </source>
</evidence>
<dbReference type="Pfam" id="PF13412">
    <property type="entry name" value="HTH_24"/>
    <property type="match status" value="2"/>
</dbReference>
<dbReference type="InterPro" id="IPR036390">
    <property type="entry name" value="WH_DNA-bd_sf"/>
</dbReference>
<dbReference type="GO" id="GO:0043565">
    <property type="term" value="F:sequence-specific DNA binding"/>
    <property type="evidence" value="ECO:0007669"/>
    <property type="project" value="InterPro"/>
</dbReference>
<keyword evidence="2" id="KW-0238">DNA-binding</keyword>
<evidence type="ECO:0000256" key="3">
    <source>
        <dbReference type="ARBA" id="ARBA00023163"/>
    </source>
</evidence>
<evidence type="ECO:0000259" key="4">
    <source>
        <dbReference type="PROSITE" id="PS50956"/>
    </source>
</evidence>
<organism evidence="5 6">
    <name type="scientific">Sulfuracidifex metallicus DSM 6482 = JCM 9184</name>
    <dbReference type="NCBI Taxonomy" id="523847"/>
    <lineage>
        <taxon>Archaea</taxon>
        <taxon>Thermoproteota</taxon>
        <taxon>Thermoprotei</taxon>
        <taxon>Sulfolobales</taxon>
        <taxon>Sulfolobaceae</taxon>
        <taxon>Sulfuracidifex</taxon>
    </lineage>
</organism>
<reference evidence="5 6" key="1">
    <citation type="submission" date="2019-10" db="EMBL/GenBank/DDBJ databases">
        <title>Sequencing and Assembly of Multiple Reported Metal-Biooxidizing Members of the Extremely Thermoacidophilic Archaeal Family Sulfolobaceae.</title>
        <authorList>
            <person name="Counts J.A."/>
            <person name="Kelly R.M."/>
        </authorList>
    </citation>
    <scope>NUCLEOTIDE SEQUENCE [LARGE SCALE GENOMIC DNA]</scope>
    <source>
        <strain evidence="5 6">DSM 6482</strain>
    </source>
</reference>
<gene>
    <name evidence="5" type="ORF">GC250_08675</name>
</gene>
<name>A0A6A9QP46_SULME</name>
<dbReference type="CDD" id="cd00090">
    <property type="entry name" value="HTH_ARSR"/>
    <property type="match status" value="1"/>
</dbReference>
<dbReference type="Proteomes" id="UP000470772">
    <property type="component" value="Unassembled WGS sequence"/>
</dbReference>
<keyword evidence="6" id="KW-1185">Reference proteome</keyword>
<dbReference type="PANTHER" id="PTHR43413:SF8">
    <property type="entry name" value="HTH-TYPE TRANSCRIPTIONAL REGULATOR PTR1"/>
    <property type="match status" value="1"/>
</dbReference>
<dbReference type="SMART" id="SM00344">
    <property type="entry name" value="HTH_ASNC"/>
    <property type="match status" value="1"/>
</dbReference>